<evidence type="ECO:0000256" key="2">
    <source>
        <dbReference type="ARBA" id="ARBA00022617"/>
    </source>
</evidence>
<evidence type="ECO:0000313" key="10">
    <source>
        <dbReference type="Proteomes" id="UP000240800"/>
    </source>
</evidence>
<keyword evidence="2 6" id="KW-0349">Heme</keyword>
<dbReference type="Pfam" id="PF00034">
    <property type="entry name" value="Cytochrom_C"/>
    <property type="match status" value="1"/>
</dbReference>
<keyword evidence="4" id="KW-0249">Electron transport</keyword>
<dbReference type="Gene3D" id="1.10.760.10">
    <property type="entry name" value="Cytochrome c-like domain"/>
    <property type="match status" value="1"/>
</dbReference>
<dbReference type="RefSeq" id="WP_069330885.1">
    <property type="nucleotide sequence ID" value="NZ_JAYFRT010000007.1"/>
</dbReference>
<dbReference type="PRINTS" id="PR00604">
    <property type="entry name" value="CYTCHRMECIAB"/>
</dbReference>
<keyword evidence="10" id="KW-1185">Reference proteome</keyword>
<organism evidence="9 10">
    <name type="scientific">Cereibacter johrii</name>
    <dbReference type="NCBI Taxonomy" id="445629"/>
    <lineage>
        <taxon>Bacteria</taxon>
        <taxon>Pseudomonadati</taxon>
        <taxon>Pseudomonadota</taxon>
        <taxon>Alphaproteobacteria</taxon>
        <taxon>Rhodobacterales</taxon>
        <taxon>Paracoccaceae</taxon>
        <taxon>Cereibacter</taxon>
    </lineage>
</organism>
<evidence type="ECO:0000313" key="9">
    <source>
        <dbReference type="EMBL" id="PTM81953.1"/>
    </source>
</evidence>
<dbReference type="InterPro" id="IPR002327">
    <property type="entry name" value="Cyt_c_1A/1B"/>
</dbReference>
<accession>A0ABX5JFT2</accession>
<dbReference type="InterPro" id="IPR009056">
    <property type="entry name" value="Cyt_c-like_dom"/>
</dbReference>
<comment type="caution">
    <text evidence="9">The sequence shown here is derived from an EMBL/GenBank/DDBJ whole genome shotgun (WGS) entry which is preliminary data.</text>
</comment>
<dbReference type="Proteomes" id="UP000240800">
    <property type="component" value="Unassembled WGS sequence"/>
</dbReference>
<feature type="signal peptide" evidence="7">
    <location>
        <begin position="1"/>
        <end position="21"/>
    </location>
</feature>
<dbReference type="PROSITE" id="PS51007">
    <property type="entry name" value="CYTC"/>
    <property type="match status" value="1"/>
</dbReference>
<evidence type="ECO:0000259" key="8">
    <source>
        <dbReference type="PROSITE" id="PS51007"/>
    </source>
</evidence>
<dbReference type="PANTHER" id="PTHR11961">
    <property type="entry name" value="CYTOCHROME C"/>
    <property type="match status" value="1"/>
</dbReference>
<keyword evidence="1" id="KW-0813">Transport</keyword>
<dbReference type="InterPro" id="IPR036909">
    <property type="entry name" value="Cyt_c-like_dom_sf"/>
</dbReference>
<dbReference type="EMBL" id="PZZW01000001">
    <property type="protein sequence ID" value="PTM81953.1"/>
    <property type="molecule type" value="Genomic_DNA"/>
</dbReference>
<evidence type="ECO:0000256" key="7">
    <source>
        <dbReference type="SAM" id="SignalP"/>
    </source>
</evidence>
<evidence type="ECO:0000256" key="6">
    <source>
        <dbReference type="PROSITE-ProRule" id="PRU00433"/>
    </source>
</evidence>
<keyword evidence="5 6" id="KW-0408">Iron</keyword>
<feature type="chain" id="PRO_5045697705" evidence="7">
    <location>
        <begin position="22"/>
        <end position="144"/>
    </location>
</feature>
<evidence type="ECO:0000256" key="4">
    <source>
        <dbReference type="ARBA" id="ARBA00022982"/>
    </source>
</evidence>
<feature type="domain" description="Cytochrome c" evidence="8">
    <location>
        <begin position="23"/>
        <end position="126"/>
    </location>
</feature>
<gene>
    <name evidence="9" type="ORF">C8J29_101900</name>
</gene>
<keyword evidence="3 6" id="KW-0479">Metal-binding</keyword>
<dbReference type="SUPFAM" id="SSF46626">
    <property type="entry name" value="Cytochrome c"/>
    <property type="match status" value="1"/>
</dbReference>
<reference evidence="9 10" key="1">
    <citation type="submission" date="2018-04" db="EMBL/GenBank/DDBJ databases">
        <title>Genomic Encyclopedia of Type Strains, Phase III (KMG-III): the genomes of soil and plant-associated and newly described type strains.</title>
        <authorList>
            <person name="Whitman W."/>
        </authorList>
    </citation>
    <scope>NUCLEOTIDE SEQUENCE [LARGE SCALE GENOMIC DNA]</scope>
    <source>
        <strain evidence="9 10">JA192</strain>
    </source>
</reference>
<sequence>MRLTTILAGALALGAAQAALAEGDPAAGEKAFRKCQACHQIGAEAQNKTGPILTGVVGRPAASVEGFSYSKTLTEAAAGGLVWDHAALENFLANPRKAMPGTKMAFPGIKKPQELADILAYLDTFSEGGTQEAEEAPAAAPAEG</sequence>
<evidence type="ECO:0000256" key="5">
    <source>
        <dbReference type="ARBA" id="ARBA00023004"/>
    </source>
</evidence>
<evidence type="ECO:0000256" key="1">
    <source>
        <dbReference type="ARBA" id="ARBA00022448"/>
    </source>
</evidence>
<keyword evidence="7" id="KW-0732">Signal</keyword>
<proteinExistence type="predicted"/>
<protein>
    <submittedName>
        <fullName evidence="9">Cytochrome c</fullName>
    </submittedName>
</protein>
<name>A0ABX5JFT2_9RHOB</name>
<evidence type="ECO:0000256" key="3">
    <source>
        <dbReference type="ARBA" id="ARBA00022723"/>
    </source>
</evidence>